<evidence type="ECO:0000313" key="1">
    <source>
        <dbReference type="EMBL" id="KAK3435839.1"/>
    </source>
</evidence>
<gene>
    <name evidence="1" type="ORF">EUGRSUZ_C00569</name>
</gene>
<sequence>MGKKAAIVACATAAAAAAGAAAVVRCSSRRKRGATGEGWSETDGKWERAAEMVKELEEKCGTPVWKLRQVADAMVVEMHAGLAYDGGSKLKMLISYVDSLPTGDEKGLYYALDLGGTDFCVLHVHLSRKEKGIVKREFEEVSTPPHLMTGSSNELFDFIAMALTKFVATEGEDSHLYPGRQRELGFTFSFPVRQSSIASGTLVKWTKGFSIEDAVREDVVSELSKAMERVGLDMHVAALWNNAAYVERMHAIPKWHGPLPKSGETISNFQSSHLPLTEYDQTLDDESLNPGEQLISGMYLGEIVRVVLLRMAEESALFGWRTMKVVVELCEIVTTRGARLAAAGIFGILKKPGRDTLRDGEKQRSVIALDGGLFERYTKFRNCVEATFRELLGSEVAENTVIVLLNDGSGIGAALLAASHSQ</sequence>
<dbReference type="Proteomes" id="UP000030711">
    <property type="component" value="Chromosome 3"/>
</dbReference>
<dbReference type="EMBL" id="CM064437">
    <property type="protein sequence ID" value="KAK3435839.1"/>
    <property type="molecule type" value="Genomic_DNA"/>
</dbReference>
<evidence type="ECO:0000313" key="2">
    <source>
        <dbReference type="Proteomes" id="UP000030711"/>
    </source>
</evidence>
<proteinExistence type="predicted"/>
<name>A0ACC3L9Z2_EUCGR</name>
<protein>
    <submittedName>
        <fullName evidence="1">Uncharacterized protein</fullName>
    </submittedName>
</protein>
<reference evidence="1 2" key="1">
    <citation type="journal article" date="2014" name="Nature">
        <title>The genome of Eucalyptus grandis.</title>
        <authorList>
            <person name="Myburg A.A."/>
            <person name="Grattapaglia D."/>
            <person name="Tuskan G.A."/>
            <person name="Hellsten U."/>
            <person name="Hayes R.D."/>
            <person name="Grimwood J."/>
            <person name="Jenkins J."/>
            <person name="Lindquist E."/>
            <person name="Tice H."/>
            <person name="Bauer D."/>
            <person name="Goodstein D.M."/>
            <person name="Dubchak I."/>
            <person name="Poliakov A."/>
            <person name="Mizrachi E."/>
            <person name="Kullan A.R."/>
            <person name="Hussey S.G."/>
            <person name="Pinard D."/>
            <person name="van der Merwe K."/>
            <person name="Singh P."/>
            <person name="van Jaarsveld I."/>
            <person name="Silva-Junior O.B."/>
            <person name="Togawa R.C."/>
            <person name="Pappas M.R."/>
            <person name="Faria D.A."/>
            <person name="Sansaloni C.P."/>
            <person name="Petroli C.D."/>
            <person name="Yang X."/>
            <person name="Ranjan P."/>
            <person name="Tschaplinski T.J."/>
            <person name="Ye C.Y."/>
            <person name="Li T."/>
            <person name="Sterck L."/>
            <person name="Vanneste K."/>
            <person name="Murat F."/>
            <person name="Soler M."/>
            <person name="Clemente H.S."/>
            <person name="Saidi N."/>
            <person name="Cassan-Wang H."/>
            <person name="Dunand C."/>
            <person name="Hefer C.A."/>
            <person name="Bornberg-Bauer E."/>
            <person name="Kersting A.R."/>
            <person name="Vining K."/>
            <person name="Amarasinghe V."/>
            <person name="Ranik M."/>
            <person name="Naithani S."/>
            <person name="Elser J."/>
            <person name="Boyd A.E."/>
            <person name="Liston A."/>
            <person name="Spatafora J.W."/>
            <person name="Dharmwardhana P."/>
            <person name="Raja R."/>
            <person name="Sullivan C."/>
            <person name="Romanel E."/>
            <person name="Alves-Ferreira M."/>
            <person name="Kulheim C."/>
            <person name="Foley W."/>
            <person name="Carocha V."/>
            <person name="Paiva J."/>
            <person name="Kudrna D."/>
            <person name="Brommonschenkel S.H."/>
            <person name="Pasquali G."/>
            <person name="Byrne M."/>
            <person name="Rigault P."/>
            <person name="Tibbits J."/>
            <person name="Spokevicius A."/>
            <person name="Jones R.C."/>
            <person name="Steane D.A."/>
            <person name="Vaillancourt R.E."/>
            <person name="Potts B.M."/>
            <person name="Joubert F."/>
            <person name="Barry K."/>
            <person name="Pappas G.J."/>
            <person name="Strauss S.H."/>
            <person name="Jaiswal P."/>
            <person name="Grima-Pettenati J."/>
            <person name="Salse J."/>
            <person name="Van de Peer Y."/>
            <person name="Rokhsar D.S."/>
            <person name="Schmutz J."/>
        </authorList>
    </citation>
    <scope>NUCLEOTIDE SEQUENCE [LARGE SCALE GENOMIC DNA]</scope>
    <source>
        <strain evidence="2">cv. BRASUZ1</strain>
        <tissue evidence="1">Leaf extractions</tissue>
    </source>
</reference>
<keyword evidence="2" id="KW-1185">Reference proteome</keyword>
<comment type="caution">
    <text evidence="1">The sequence shown here is derived from an EMBL/GenBank/DDBJ whole genome shotgun (WGS) entry which is preliminary data.</text>
</comment>
<organism evidence="1 2">
    <name type="scientific">Eucalyptus grandis</name>
    <name type="common">Flooded gum</name>
    <dbReference type="NCBI Taxonomy" id="71139"/>
    <lineage>
        <taxon>Eukaryota</taxon>
        <taxon>Viridiplantae</taxon>
        <taxon>Streptophyta</taxon>
        <taxon>Embryophyta</taxon>
        <taxon>Tracheophyta</taxon>
        <taxon>Spermatophyta</taxon>
        <taxon>Magnoliopsida</taxon>
        <taxon>eudicotyledons</taxon>
        <taxon>Gunneridae</taxon>
        <taxon>Pentapetalae</taxon>
        <taxon>rosids</taxon>
        <taxon>malvids</taxon>
        <taxon>Myrtales</taxon>
        <taxon>Myrtaceae</taxon>
        <taxon>Myrtoideae</taxon>
        <taxon>Eucalypteae</taxon>
        <taxon>Eucalyptus</taxon>
    </lineage>
</organism>
<accession>A0ACC3L9Z2</accession>